<name>A0AAE7MLJ8_9ALPH</name>
<evidence type="ECO:0000313" key="6">
    <source>
        <dbReference type="EMBL" id="QOD40205.1"/>
    </source>
</evidence>
<sequence length="666" mass="75126">MPPKITRPRRENAGFDRFPIGCVDDQWTQIHPTTTTLLFREVLLGEFGYTEGQGVYNVVRSSEAATRQLQATVFSVLLNAIAYQDLEVDWHAHLETRRLEPDRLIVKYYGTEGASVVGVAERIFDTWRRTLQTTLLDFARGVSRCLTLGNPSSPTSFSKYIDWIVCLGIVPVLRMRREGTTTQRLRTFLEQHALPSQLTIVAGVVSRVAPILYTLASAIDASHIADYDRVRILYNFHRNTYVVQDLVTKKLGDCLVLWPPLWRSGQVIFDSPLQRIFHEVVACHSLREHSQICRLLNTAPIKVLLGRRSEGERGPVQAVRKALGEDDDSKAGSAAARLVRLIINMKSMRHVGDINDTIRAYLDETGGHLIDTNAIDPSLPGFGRGGRSTQGPGAHQPQLQQAFQTSLVNNINGMLEGYINNLFGTIERLRETNTELATKLNDKERELHETKVACLDRAQQAVDAANVADMGGPHPFHPPIPASTLDYEVIDVSKKMDDDMYVANSFQHPYVPVYNKDLDRLSNLWEHELLRCFKISRQTNNQGQETSISYSSGAIELFVVPYFTSVLQLPDVSAPITGSDVVLGEEELWDSIFQKTRLHPYLVDLAALFVADVRRASAHRDHMQHIPPYKDRTRSRSPVSHHNRSSVLNQSKHQIRYHGPSPPRRR</sequence>
<dbReference type="InterPro" id="IPR002660">
    <property type="entry name" value="Herpes_Portal"/>
</dbReference>
<proteinExistence type="inferred from homology"/>
<keyword evidence="3" id="KW-0946">Virion</keyword>
<dbReference type="GO" id="GO:0044423">
    <property type="term" value="C:virion component"/>
    <property type="evidence" value="ECO:0007669"/>
    <property type="project" value="UniProtKB-KW"/>
</dbReference>
<dbReference type="RefSeq" id="YP_010798858.1">
    <property type="nucleotide sequence ID" value="NC_076513.1"/>
</dbReference>
<keyword evidence="1" id="KW-1048">Host nucleus</keyword>
<evidence type="ECO:0000256" key="5">
    <source>
        <dbReference type="SAM" id="MobiDB-lite"/>
    </source>
</evidence>
<evidence type="ECO:0000256" key="1">
    <source>
        <dbReference type="ARBA" id="ARBA00022562"/>
    </source>
</evidence>
<accession>A0AAE7MLJ8</accession>
<evidence type="ECO:0000313" key="7">
    <source>
        <dbReference type="Proteomes" id="UP000828583"/>
    </source>
</evidence>
<keyword evidence="7" id="KW-1185">Reference proteome</keyword>
<dbReference type="GO" id="GO:0051276">
    <property type="term" value="P:chromosome organization"/>
    <property type="evidence" value="ECO:0007669"/>
    <property type="project" value="InterPro"/>
</dbReference>
<dbReference type="Pfam" id="PF01763">
    <property type="entry name" value="Herpes_UL6"/>
    <property type="match status" value="1"/>
</dbReference>
<reference evidence="6 7" key="1">
    <citation type="submission" date="2020-08" db="EMBL/GenBank/DDBJ databases">
        <title>Genome sequences of two marsupial simplex viruses; Macropodid alphaherpesvirus 2 and 4.</title>
        <authorList>
            <person name="Vaz P.K."/>
            <person name="Mahony T."/>
            <person name="Hartley C.A."/>
            <person name="Motha J."/>
            <person name="Devlin J.M."/>
        </authorList>
    </citation>
    <scope>NUCLEOTIDE SEQUENCE [LARGE SCALE GENOMIC DNA]</scope>
    <source>
        <strain evidence="6 7">V3077/08</strain>
    </source>
</reference>
<evidence type="ECO:0000256" key="2">
    <source>
        <dbReference type="ARBA" id="ARBA00022612"/>
    </source>
</evidence>
<keyword evidence="4" id="KW-0231">Viral genome packaging</keyword>
<dbReference type="KEGG" id="vg:80537100"/>
<feature type="compositionally biased region" description="Basic and acidic residues" evidence="5">
    <location>
        <begin position="621"/>
        <end position="634"/>
    </location>
</feature>
<protein>
    <submittedName>
        <fullName evidence="6">Capsid portal protein</fullName>
    </submittedName>
</protein>
<gene>
    <name evidence="6" type="primary">UL6</name>
</gene>
<dbReference type="GeneID" id="80537100"/>
<feature type="region of interest" description="Disordered" evidence="5">
    <location>
        <begin position="621"/>
        <end position="666"/>
    </location>
</feature>
<evidence type="ECO:0000256" key="3">
    <source>
        <dbReference type="ARBA" id="ARBA00022844"/>
    </source>
</evidence>
<organism evidence="6 7">
    <name type="scientific">Macropodid alphaherpesvirus 2</name>
    <dbReference type="NCBI Taxonomy" id="83440"/>
    <lineage>
        <taxon>Viruses</taxon>
        <taxon>Duplodnaviria</taxon>
        <taxon>Heunggongvirae</taxon>
        <taxon>Peploviricota</taxon>
        <taxon>Herviviricetes</taxon>
        <taxon>Herpesvirales</taxon>
        <taxon>Orthoherpesviridae</taxon>
        <taxon>Alphaherpesvirinae</taxon>
        <taxon>Simplexvirus</taxon>
        <taxon>Simplexvirus macropodidalpha2</taxon>
    </lineage>
</organism>
<dbReference type="Proteomes" id="UP000828583">
    <property type="component" value="Segment"/>
</dbReference>
<keyword evidence="2" id="KW-1188">Viral release from host cell</keyword>
<dbReference type="EMBL" id="MT900475">
    <property type="protein sequence ID" value="QOD40205.1"/>
    <property type="molecule type" value="Genomic_DNA"/>
</dbReference>
<dbReference type="HAMAP" id="MF_04012">
    <property type="entry name" value="HSV_PORTL"/>
    <property type="match status" value="1"/>
</dbReference>
<evidence type="ECO:0000256" key="4">
    <source>
        <dbReference type="ARBA" id="ARBA00023219"/>
    </source>
</evidence>
<feature type="compositionally biased region" description="Basic residues" evidence="5">
    <location>
        <begin position="635"/>
        <end position="644"/>
    </location>
</feature>